<comment type="caution">
    <text evidence="1">The sequence shown here is derived from an EMBL/GenBank/DDBJ whole genome shotgun (WGS) entry which is preliminary data.</text>
</comment>
<gene>
    <name evidence="1" type="ORF">F4821DRAFT_118927</name>
</gene>
<proteinExistence type="predicted"/>
<dbReference type="Proteomes" id="UP001497680">
    <property type="component" value="Unassembled WGS sequence"/>
</dbReference>
<reference evidence="1 2" key="1">
    <citation type="journal article" date="2022" name="New Phytol.">
        <title>Ecological generalism drives hyperdiversity of secondary metabolite gene clusters in xylarialean endophytes.</title>
        <authorList>
            <person name="Franco M.E.E."/>
            <person name="Wisecaver J.H."/>
            <person name="Arnold A.E."/>
            <person name="Ju Y.M."/>
            <person name="Slot J.C."/>
            <person name="Ahrendt S."/>
            <person name="Moore L.P."/>
            <person name="Eastman K.E."/>
            <person name="Scott K."/>
            <person name="Konkel Z."/>
            <person name="Mondo S.J."/>
            <person name="Kuo A."/>
            <person name="Hayes R.D."/>
            <person name="Haridas S."/>
            <person name="Andreopoulos B."/>
            <person name="Riley R."/>
            <person name="LaButti K."/>
            <person name="Pangilinan J."/>
            <person name="Lipzen A."/>
            <person name="Amirebrahimi M."/>
            <person name="Yan J."/>
            <person name="Adam C."/>
            <person name="Keymanesh K."/>
            <person name="Ng V."/>
            <person name="Louie K."/>
            <person name="Northen T."/>
            <person name="Drula E."/>
            <person name="Henrissat B."/>
            <person name="Hsieh H.M."/>
            <person name="Youens-Clark K."/>
            <person name="Lutzoni F."/>
            <person name="Miadlikowska J."/>
            <person name="Eastwood D.C."/>
            <person name="Hamelin R.C."/>
            <person name="Grigoriev I.V."/>
            <person name="U'Ren J.M."/>
        </authorList>
    </citation>
    <scope>NUCLEOTIDE SEQUENCE [LARGE SCALE GENOMIC DNA]</scope>
    <source>
        <strain evidence="1 2">ER1909</strain>
    </source>
</reference>
<organism evidence="1 2">
    <name type="scientific">Hypoxylon rubiginosum</name>
    <dbReference type="NCBI Taxonomy" id="110542"/>
    <lineage>
        <taxon>Eukaryota</taxon>
        <taxon>Fungi</taxon>
        <taxon>Dikarya</taxon>
        <taxon>Ascomycota</taxon>
        <taxon>Pezizomycotina</taxon>
        <taxon>Sordariomycetes</taxon>
        <taxon>Xylariomycetidae</taxon>
        <taxon>Xylariales</taxon>
        <taxon>Hypoxylaceae</taxon>
        <taxon>Hypoxylon</taxon>
    </lineage>
</organism>
<dbReference type="EMBL" id="MU394310">
    <property type="protein sequence ID" value="KAI6087093.1"/>
    <property type="molecule type" value="Genomic_DNA"/>
</dbReference>
<evidence type="ECO:0000313" key="1">
    <source>
        <dbReference type="EMBL" id="KAI6087093.1"/>
    </source>
</evidence>
<protein>
    <submittedName>
        <fullName evidence="1">Inorganic pyrophosphatase</fullName>
    </submittedName>
</protein>
<accession>A0ACC0D379</accession>
<keyword evidence="2" id="KW-1185">Reference proteome</keyword>
<sequence length="429" mass="47716">MILDVQHAVRVGQPSSCLLQKRLASFLAPFCYPPRRPSPTRLVIQRNYQANHVITSIKLAGHRSKTTASTTPPPPSPAPALAKLNFRPTPTQSSSSFHTSSPFNSFTISSQRASQIARHFSGSASNQKYKKKNKPAPRDAMASYGVRKVAAPNTLEHRVFIEKDGVPVSPFHDIPLFANAEQTVLNMIVEIPRWTNAKLEISKDELLNPIKQDIKKGKLRYVRNCFPHKGYLWNYGAFPQTWEDPNAIHPETKAKGDNDPLDVCEIGELVGYVGQVKQVKVLGVMALLDEEETDWKVIVVDVNDPLAPKLNDVEDVERHLPGLLRATNEWFRIYKIPDGKPENQFAFTGECKNKSYAMDVIRECGEAWERLITGKTQPGGISTTNLTVAHSPSRVGPEQLPPLPANEEVAPEKIDSSIDKWFFISGAAA</sequence>
<evidence type="ECO:0000313" key="2">
    <source>
        <dbReference type="Proteomes" id="UP001497680"/>
    </source>
</evidence>
<name>A0ACC0D379_9PEZI</name>